<evidence type="ECO:0000256" key="1">
    <source>
        <dbReference type="ARBA" id="ARBA00000382"/>
    </source>
</evidence>
<evidence type="ECO:0000259" key="10">
    <source>
        <dbReference type="Pfam" id="PF03639"/>
    </source>
</evidence>
<evidence type="ECO:0000313" key="13">
    <source>
        <dbReference type="Proteomes" id="UP000501346"/>
    </source>
</evidence>
<dbReference type="EMBL" id="CP048993">
    <property type="protein sequence ID" value="QID81112.1"/>
    <property type="molecule type" value="Genomic_DNA"/>
</dbReference>
<evidence type="ECO:0000259" key="11">
    <source>
        <dbReference type="Pfam" id="PF17652"/>
    </source>
</evidence>
<evidence type="ECO:0000256" key="9">
    <source>
        <dbReference type="SAM" id="MobiDB-lite"/>
    </source>
</evidence>
<dbReference type="Pfam" id="PF03639">
    <property type="entry name" value="Glyco_hydro_81"/>
    <property type="match status" value="1"/>
</dbReference>
<feature type="domain" description="Glycosyl hydrolase family 81 C-terminal" evidence="11">
    <location>
        <begin position="420"/>
        <end position="772"/>
    </location>
</feature>
<sequence length="779" mass="88444">MCYSRQAIPPPVPNRPGGTTNRGPPPLPPRANVQPPVCSSENSSKPRENRVAGELLRTPSSSNPLADSQVNSDNIFQSPVLSNLKAPPSVFNRVQHPVPKPNIDDQSVDPLETNKFYTNMLLDDNTQPIWTHPYSIWFSRDPELFGLAANHTLASQRVFDTTTNPPRFYFNPTNIKSFVFKAREFVSSNDIKLEFREMKHMSMCLLMSLSSSQFIEFPLVQGMGFVTAIYHDLGFELRSAVGFRSLERISVNERYGKYNIQLENNRNWILYLTSPDYSFPQDFQISLLDSNTIISSHKINGLICQLSADSVPSIDMAAGCYPVYCDLSGQTVDEHFTNYRFNYTVAGYSQSGTTLMYALPHHKAAFTPEMQEREIASSLDSTVKGLMTGYLTNSFDMQVQVPQELGFEPVALSLNKKADYSQEKLSKIREAAVQEVQLSDPQQESNIDSMYFSGKILAKYAWILYVTHYILHDENLTKELLSKLTIAMERFISNQQVLPLNYDVSWKGIISSGSSSQDFGNSYYNDHHFHYSYHVITAAIISLVDSDLSGVTNNSWLENNRDWVECLIRDYSGVDNDDPYFPQFRSFDWFNGHSWAKGLFPSGDGKDEESTSEDVNSCYAIKLWGLVTGSSKLTDIANLQLGIMRNVFQSYFLYESNNTVQPKEFIGNKVSGILFENKIDHATYFGMEPQYIHMIHAIPITSASSWVRTPNFVKEEWEEKMQPIIDQVNDGWKGIIMLNMALLDPKFSYDFFSQPDFNRNFLDNGQSLTWSLAYSGAFS</sequence>
<keyword evidence="7" id="KW-0961">Cell wall biogenesis/degradation</keyword>
<reference evidence="12 13" key="1">
    <citation type="journal article" date="2019" name="BMC Genomics">
        <title>Chromosome level assembly and comparative genome analysis confirm lager-brewing yeasts originated from a single hybridization.</title>
        <authorList>
            <person name="Salazar A.N."/>
            <person name="Gorter de Vries A.R."/>
            <person name="van den Broek M."/>
            <person name="Brouwers N."/>
            <person name="de la Torre Cortes P."/>
            <person name="Kuijpers N.G.A."/>
            <person name="Daran J.G."/>
            <person name="Abeel T."/>
        </authorList>
    </citation>
    <scope>NUCLEOTIDE SEQUENCE [LARGE SCALE GENOMIC DNA]</scope>
    <source>
        <strain evidence="12 13">CBS 1483</strain>
    </source>
</reference>
<name>A0A6C1DVP9_SACPS</name>
<dbReference type="InterPro" id="IPR040451">
    <property type="entry name" value="GH81_N"/>
</dbReference>
<dbReference type="FunFam" id="1.10.287.1170:FF:000001">
    <property type="entry name" value="Endo-1,3-beta-glucanase Engl1"/>
    <property type="match status" value="1"/>
</dbReference>
<dbReference type="EC" id="3.2.1.39" evidence="3"/>
<dbReference type="FunFam" id="2.70.98.30:FF:000006">
    <property type="entry name" value="Endo-1,3-beta-glucanase Engl1"/>
    <property type="match status" value="1"/>
</dbReference>
<dbReference type="GO" id="GO:0052861">
    <property type="term" value="F:endo-1,3(4)-beta-glucanase activity"/>
    <property type="evidence" value="ECO:0007669"/>
    <property type="project" value="InterPro"/>
</dbReference>
<evidence type="ECO:0000256" key="8">
    <source>
        <dbReference type="ARBA" id="ARBA00023326"/>
    </source>
</evidence>
<evidence type="ECO:0000256" key="3">
    <source>
        <dbReference type="ARBA" id="ARBA00012780"/>
    </source>
</evidence>
<feature type="domain" description="Glycosyl hydrolase family 81 N-terminal" evidence="10">
    <location>
        <begin position="96"/>
        <end position="410"/>
    </location>
</feature>
<keyword evidence="5" id="KW-0119">Carbohydrate metabolism</keyword>
<protein>
    <recommendedName>
        <fullName evidence="3">glucan endo-1,3-beta-D-glucosidase</fullName>
        <ecNumber evidence="3">3.2.1.39</ecNumber>
    </recommendedName>
</protein>
<dbReference type="PANTHER" id="PTHR31983:SF0">
    <property type="entry name" value="GLUCAN ENDO-1,3-BETA-D-GLUCOSIDASE 2"/>
    <property type="match status" value="1"/>
</dbReference>
<evidence type="ECO:0000313" key="12">
    <source>
        <dbReference type="EMBL" id="QID81112.1"/>
    </source>
</evidence>
<dbReference type="Pfam" id="PF17652">
    <property type="entry name" value="Glyco_hydro81C"/>
    <property type="match status" value="1"/>
</dbReference>
<feature type="compositionally biased region" description="Polar residues" evidence="9">
    <location>
        <begin position="58"/>
        <end position="71"/>
    </location>
</feature>
<dbReference type="Gene3D" id="1.20.5.420">
    <property type="entry name" value="Immunoglobulin FC, subunit C"/>
    <property type="match status" value="1"/>
</dbReference>
<evidence type="ECO:0000256" key="2">
    <source>
        <dbReference type="ARBA" id="ARBA00010730"/>
    </source>
</evidence>
<dbReference type="InterPro" id="IPR005200">
    <property type="entry name" value="Endo-beta-glucanase"/>
</dbReference>
<dbReference type="PANTHER" id="PTHR31983">
    <property type="entry name" value="ENDO-1,3(4)-BETA-GLUCANASE 1"/>
    <property type="match status" value="1"/>
</dbReference>
<evidence type="ECO:0000256" key="6">
    <source>
        <dbReference type="ARBA" id="ARBA00023295"/>
    </source>
</evidence>
<dbReference type="GO" id="GO:0071555">
    <property type="term" value="P:cell wall organization"/>
    <property type="evidence" value="ECO:0007669"/>
    <property type="project" value="UniProtKB-KW"/>
</dbReference>
<proteinExistence type="inferred from homology"/>
<accession>A0A6C1DVP9</accession>
<keyword evidence="6" id="KW-0326">Glycosidase</keyword>
<feature type="region of interest" description="Disordered" evidence="9">
    <location>
        <begin position="1"/>
        <end position="71"/>
    </location>
</feature>
<keyword evidence="13" id="KW-1185">Reference proteome</keyword>
<dbReference type="AlphaFoldDB" id="A0A6C1DVP9"/>
<evidence type="ECO:0000256" key="5">
    <source>
        <dbReference type="ARBA" id="ARBA00023277"/>
    </source>
</evidence>
<evidence type="ECO:0000256" key="4">
    <source>
        <dbReference type="ARBA" id="ARBA00022801"/>
    </source>
</evidence>
<keyword evidence="8" id="KW-0624">Polysaccharide degradation</keyword>
<organism evidence="12 13">
    <name type="scientific">Saccharomyces pastorianus</name>
    <name type="common">Lager yeast</name>
    <name type="synonym">Saccharomyces cerevisiae x Saccharomyces eubayanus</name>
    <dbReference type="NCBI Taxonomy" id="27292"/>
    <lineage>
        <taxon>Eukaryota</taxon>
        <taxon>Fungi</taxon>
        <taxon>Dikarya</taxon>
        <taxon>Ascomycota</taxon>
        <taxon>Saccharomycotina</taxon>
        <taxon>Saccharomycetes</taxon>
        <taxon>Saccharomycetales</taxon>
        <taxon>Saccharomycetaceae</taxon>
        <taxon>Saccharomyces</taxon>
    </lineage>
</organism>
<keyword evidence="4" id="KW-0378">Hydrolase</keyword>
<dbReference type="GO" id="GO:0000272">
    <property type="term" value="P:polysaccharide catabolic process"/>
    <property type="evidence" value="ECO:0007669"/>
    <property type="project" value="UniProtKB-KW"/>
</dbReference>
<comment type="similarity">
    <text evidence="2">Belongs to the glycosyl hydrolase 81 family.</text>
</comment>
<dbReference type="OrthoDB" id="4473401at2759"/>
<dbReference type="Proteomes" id="UP000501346">
    <property type="component" value="Chromosome ScXII"/>
</dbReference>
<dbReference type="GO" id="GO:0009986">
    <property type="term" value="C:cell surface"/>
    <property type="evidence" value="ECO:0007669"/>
    <property type="project" value="TreeGrafter"/>
</dbReference>
<evidence type="ECO:0000256" key="7">
    <source>
        <dbReference type="ARBA" id="ARBA00023316"/>
    </source>
</evidence>
<dbReference type="InterPro" id="IPR040720">
    <property type="entry name" value="GH81_C"/>
</dbReference>
<dbReference type="PROSITE" id="PS52008">
    <property type="entry name" value="GH81"/>
    <property type="match status" value="1"/>
</dbReference>
<gene>
    <name evidence="12" type="primary">ACF2_1</name>
    <name evidence="12" type="ORF">GRS66_003472</name>
</gene>
<dbReference type="Gene3D" id="1.10.287.1170">
    <property type="entry name" value="glycoside hydrolase family 81 endo-[beta] glucanase"/>
    <property type="match status" value="1"/>
</dbReference>
<dbReference type="GO" id="GO:0042973">
    <property type="term" value="F:glucan endo-1,3-beta-D-glucosidase activity"/>
    <property type="evidence" value="ECO:0007669"/>
    <property type="project" value="UniProtKB-EC"/>
</dbReference>
<dbReference type="Gene3D" id="2.70.98.30">
    <property type="entry name" value="Golgi alpha-mannosidase II, domain 4"/>
    <property type="match status" value="1"/>
</dbReference>
<comment type="catalytic activity">
    <reaction evidence="1">
        <text>Hydrolysis of (1-&gt;3)-beta-D-glucosidic linkages in (1-&gt;3)-beta-D-glucans.</text>
        <dbReference type="EC" id="3.2.1.39"/>
    </reaction>
</comment>